<evidence type="ECO:0000313" key="2">
    <source>
        <dbReference type="Proteomes" id="UP000584867"/>
    </source>
</evidence>
<sequence length="307" mass="31127">MAGKTQAPEFEQITVEQAKAIRAERTLNRRRFMAGLSLAGAAGSMALLGGCGNSHSNGSSTVMAAGPSETDVLNFALNLEYLEATFYSFATQGTDLPSNLTAGSGAITGAPSAKIAFPNQQITDIFNEIFFNEMSHVADLQSLIGSGHVARPALDLSAAGAVTSANIITIARQFEDVGTTAYAGATALLTGTNLAYAAQILAVEGFQAGALRLISIQQSAPFAAADSLDVPTSDPGAEVLATQGPTAAGGFFATSSTATATTSVPLATAFTRSTSQVLQIVYNAAGKTGVSKGGFFPAGLNGNIATS</sequence>
<dbReference type="PANTHER" id="PTHR31694:SF26">
    <property type="entry name" value="OS05G0151100 PROTEIN"/>
    <property type="match status" value="1"/>
</dbReference>
<accession>A0A7W7ZTY8</accession>
<dbReference type="RefSeq" id="WP_184259235.1">
    <property type="nucleotide sequence ID" value="NZ_JACHIO010000022.1"/>
</dbReference>
<comment type="caution">
    <text evidence="1">The sequence shown here is derived from an EMBL/GenBank/DDBJ whole genome shotgun (WGS) entry which is preliminary data.</text>
</comment>
<dbReference type="Proteomes" id="UP000584867">
    <property type="component" value="Unassembled WGS sequence"/>
</dbReference>
<dbReference type="InterPro" id="IPR052965">
    <property type="entry name" value="Pigment-catalase-like"/>
</dbReference>
<proteinExistence type="predicted"/>
<gene>
    <name evidence="1" type="ORF">HDF15_004406</name>
</gene>
<reference evidence="1 2" key="1">
    <citation type="submission" date="2020-08" db="EMBL/GenBank/DDBJ databases">
        <title>Genomic Encyclopedia of Type Strains, Phase IV (KMG-V): Genome sequencing to study the core and pangenomes of soil and plant-associated prokaryotes.</title>
        <authorList>
            <person name="Whitman W."/>
        </authorList>
    </citation>
    <scope>NUCLEOTIDE SEQUENCE [LARGE SCALE GENOMIC DNA]</scope>
    <source>
        <strain evidence="1 2">X5P3</strain>
    </source>
</reference>
<dbReference type="PANTHER" id="PTHR31694">
    <property type="entry name" value="DESICCATION-LIKE PROTEIN"/>
    <property type="match status" value="1"/>
</dbReference>
<dbReference type="AlphaFoldDB" id="A0A7W7ZTY8"/>
<protein>
    <recommendedName>
        <fullName evidence="3">Ferritin-like domain-containing protein</fullName>
    </recommendedName>
</protein>
<organism evidence="1 2">
    <name type="scientific">Granulicella mallensis</name>
    <dbReference type="NCBI Taxonomy" id="940614"/>
    <lineage>
        <taxon>Bacteria</taxon>
        <taxon>Pseudomonadati</taxon>
        <taxon>Acidobacteriota</taxon>
        <taxon>Terriglobia</taxon>
        <taxon>Terriglobales</taxon>
        <taxon>Acidobacteriaceae</taxon>
        <taxon>Granulicella</taxon>
    </lineage>
</organism>
<dbReference type="EMBL" id="JACHIO010000022">
    <property type="protein sequence ID" value="MBB5066036.1"/>
    <property type="molecule type" value="Genomic_DNA"/>
</dbReference>
<evidence type="ECO:0000313" key="1">
    <source>
        <dbReference type="EMBL" id="MBB5066036.1"/>
    </source>
</evidence>
<name>A0A7W7ZTY8_9BACT</name>
<evidence type="ECO:0008006" key="3">
    <source>
        <dbReference type="Google" id="ProtNLM"/>
    </source>
</evidence>
<dbReference type="Pfam" id="PF13668">
    <property type="entry name" value="Ferritin_2"/>
    <property type="match status" value="1"/>
</dbReference>